<sequence>MTQLIEDVGRKFQSLMSEWNLKNHNLDSCAEKVREITALTRLTYLPKEEGEASRRELLIALTVRSNLPNSAIKYELLGLNLLRLLAQRRLADFHTELERLTIEEITSNVYINHPVSMEQYLMEGSFHKVFLSKGNVPSRRYDFFIDILLNTTRDEVASCIEAAYDNLSLKDAVPTLFFDSEEAMLAYGKQRNWQLDGNHIYRFRRDTKQEDDSIPSDDVSKVMLEYTKELDQII</sequence>
<dbReference type="GO" id="GO:0005829">
    <property type="term" value="C:cytosol"/>
    <property type="evidence" value="ECO:0007669"/>
    <property type="project" value="TreeGrafter"/>
</dbReference>
<dbReference type="PANTHER" id="PTHR12387:SF0">
    <property type="entry name" value="26S PROTEASOME NON-ATPASE REGULATORY SUBUNIT 8"/>
    <property type="match status" value="1"/>
</dbReference>
<dbReference type="AlphaFoldDB" id="A0A8E0S2Z1"/>
<dbReference type="Gene3D" id="1.25.40.990">
    <property type="match status" value="1"/>
</dbReference>
<reference evidence="3" key="1">
    <citation type="submission" date="2019-05" db="EMBL/GenBank/DDBJ databases">
        <title>Annotation for the trematode Fasciolopsis buski.</title>
        <authorList>
            <person name="Choi Y.-J."/>
        </authorList>
    </citation>
    <scope>NUCLEOTIDE SEQUENCE</scope>
    <source>
        <strain evidence="3">HT</strain>
        <tissue evidence="3">Whole worm</tissue>
    </source>
</reference>
<feature type="domain" description="CSN8/PSMD8/EIF3K" evidence="2">
    <location>
        <begin position="73"/>
        <end position="206"/>
    </location>
</feature>
<protein>
    <submittedName>
        <fullName evidence="3">26S proteasome non-ATPase regulatory subunit</fullName>
    </submittedName>
</protein>
<dbReference type="PANTHER" id="PTHR12387">
    <property type="entry name" value="26S PROTEASOME NON-ATPASE REGULATORY SUBUNIT 8"/>
    <property type="match status" value="1"/>
</dbReference>
<name>A0A8E0S2Z1_9TREM</name>
<evidence type="ECO:0000259" key="2">
    <source>
        <dbReference type="Pfam" id="PF10075"/>
    </source>
</evidence>
<dbReference type="Pfam" id="PF10075">
    <property type="entry name" value="CSN8_PSD8_EIF3K"/>
    <property type="match status" value="1"/>
</dbReference>
<comment type="caution">
    <text evidence="3">The sequence shown here is derived from an EMBL/GenBank/DDBJ whole genome shotgun (WGS) entry which is preliminary data.</text>
</comment>
<dbReference type="InterPro" id="IPR006746">
    <property type="entry name" value="26S_Psome_Rpn12"/>
</dbReference>
<dbReference type="GO" id="GO:0043161">
    <property type="term" value="P:proteasome-mediated ubiquitin-dependent protein catabolic process"/>
    <property type="evidence" value="ECO:0007669"/>
    <property type="project" value="TreeGrafter"/>
</dbReference>
<accession>A0A8E0S2Z1</accession>
<evidence type="ECO:0000313" key="4">
    <source>
        <dbReference type="Proteomes" id="UP000728185"/>
    </source>
</evidence>
<gene>
    <name evidence="3" type="ORF">FBUS_03248</name>
</gene>
<evidence type="ECO:0000313" key="3">
    <source>
        <dbReference type="EMBL" id="KAA0197926.1"/>
    </source>
</evidence>
<dbReference type="OrthoDB" id="409122at2759"/>
<dbReference type="GO" id="GO:0005634">
    <property type="term" value="C:nucleus"/>
    <property type="evidence" value="ECO:0007669"/>
    <property type="project" value="TreeGrafter"/>
</dbReference>
<evidence type="ECO:0000256" key="1">
    <source>
        <dbReference type="ARBA" id="ARBA00022942"/>
    </source>
</evidence>
<keyword evidence="4" id="KW-1185">Reference proteome</keyword>
<dbReference type="InterPro" id="IPR033464">
    <property type="entry name" value="CSN8_PSD8_EIF3K"/>
</dbReference>
<dbReference type="Proteomes" id="UP000728185">
    <property type="component" value="Unassembled WGS sequence"/>
</dbReference>
<organism evidence="3 4">
    <name type="scientific">Fasciolopsis buskii</name>
    <dbReference type="NCBI Taxonomy" id="27845"/>
    <lineage>
        <taxon>Eukaryota</taxon>
        <taxon>Metazoa</taxon>
        <taxon>Spiralia</taxon>
        <taxon>Lophotrochozoa</taxon>
        <taxon>Platyhelminthes</taxon>
        <taxon>Trematoda</taxon>
        <taxon>Digenea</taxon>
        <taxon>Plagiorchiida</taxon>
        <taxon>Echinostomata</taxon>
        <taxon>Echinostomatoidea</taxon>
        <taxon>Fasciolidae</taxon>
        <taxon>Fasciolopsis</taxon>
    </lineage>
</organism>
<keyword evidence="1 3" id="KW-0647">Proteasome</keyword>
<dbReference type="EMBL" id="LUCM01002067">
    <property type="protein sequence ID" value="KAA0197926.1"/>
    <property type="molecule type" value="Genomic_DNA"/>
</dbReference>
<proteinExistence type="predicted"/>
<dbReference type="GO" id="GO:0008541">
    <property type="term" value="C:proteasome regulatory particle, lid subcomplex"/>
    <property type="evidence" value="ECO:0007669"/>
    <property type="project" value="TreeGrafter"/>
</dbReference>